<dbReference type="Proteomes" id="UP001500151">
    <property type="component" value="Unassembled WGS sequence"/>
</dbReference>
<feature type="region of interest" description="Disordered" evidence="1">
    <location>
        <begin position="1"/>
        <end position="34"/>
    </location>
</feature>
<name>A0ABP6CTP6_9ACTN</name>
<keyword evidence="3" id="KW-1185">Reference proteome</keyword>
<dbReference type="RefSeq" id="WP_344388782.1">
    <property type="nucleotide sequence ID" value="NZ_BAAASJ010000020.1"/>
</dbReference>
<comment type="caution">
    <text evidence="2">The sequence shown here is derived from an EMBL/GenBank/DDBJ whole genome shotgun (WGS) entry which is preliminary data.</text>
</comment>
<protein>
    <submittedName>
        <fullName evidence="2">Uncharacterized protein</fullName>
    </submittedName>
</protein>
<evidence type="ECO:0000313" key="3">
    <source>
        <dbReference type="Proteomes" id="UP001500151"/>
    </source>
</evidence>
<feature type="compositionally biased region" description="Low complexity" evidence="1">
    <location>
        <begin position="111"/>
        <end position="131"/>
    </location>
</feature>
<dbReference type="EMBL" id="BAAASJ010000020">
    <property type="protein sequence ID" value="GAA2628184.1"/>
    <property type="molecule type" value="Genomic_DNA"/>
</dbReference>
<accession>A0ABP6CTP6</accession>
<evidence type="ECO:0000313" key="2">
    <source>
        <dbReference type="EMBL" id="GAA2628184.1"/>
    </source>
</evidence>
<organism evidence="2 3">
    <name type="scientific">Streptomyces vastus</name>
    <dbReference type="NCBI Taxonomy" id="285451"/>
    <lineage>
        <taxon>Bacteria</taxon>
        <taxon>Bacillati</taxon>
        <taxon>Actinomycetota</taxon>
        <taxon>Actinomycetes</taxon>
        <taxon>Kitasatosporales</taxon>
        <taxon>Streptomycetaceae</taxon>
        <taxon>Streptomyces</taxon>
    </lineage>
</organism>
<evidence type="ECO:0000256" key="1">
    <source>
        <dbReference type="SAM" id="MobiDB-lite"/>
    </source>
</evidence>
<feature type="region of interest" description="Disordered" evidence="1">
    <location>
        <begin position="54"/>
        <end position="135"/>
    </location>
</feature>
<proteinExistence type="predicted"/>
<gene>
    <name evidence="2" type="ORF">GCM10010307_17840</name>
</gene>
<reference evidence="3" key="1">
    <citation type="journal article" date="2019" name="Int. J. Syst. Evol. Microbiol.">
        <title>The Global Catalogue of Microorganisms (GCM) 10K type strain sequencing project: providing services to taxonomists for standard genome sequencing and annotation.</title>
        <authorList>
            <consortium name="The Broad Institute Genomics Platform"/>
            <consortium name="The Broad Institute Genome Sequencing Center for Infectious Disease"/>
            <person name="Wu L."/>
            <person name="Ma J."/>
        </authorList>
    </citation>
    <scope>NUCLEOTIDE SEQUENCE [LARGE SCALE GENOMIC DNA]</scope>
    <source>
        <strain evidence="3">JCM 4524</strain>
    </source>
</reference>
<feature type="compositionally biased region" description="Gly residues" evidence="1">
    <location>
        <begin position="1"/>
        <end position="16"/>
    </location>
</feature>
<sequence>MPGAGSGTRDAGGPGTRGVRAGPDPAREGGEVVGADGAATLRWIMGVAPVTAGDVAGREGEPPAPGPAVVRAGPAGATADRAGRADTNGLSEAAGPSEATGVRRAEATGMAPAGADEPGPAASAPAAEGPDCPGGAGCAYTMGAAEPACDTGSAYREADSASGSAGVMPWCRVSTARA</sequence>
<feature type="compositionally biased region" description="Low complexity" evidence="1">
    <location>
        <begin position="67"/>
        <end position="80"/>
    </location>
</feature>